<dbReference type="Proteomes" id="UP001500782">
    <property type="component" value="Unassembled WGS sequence"/>
</dbReference>
<evidence type="ECO:0000313" key="2">
    <source>
        <dbReference type="Proteomes" id="UP001500782"/>
    </source>
</evidence>
<reference evidence="1 2" key="1">
    <citation type="journal article" date="2019" name="Int. J. Syst. Evol. Microbiol.">
        <title>The Global Catalogue of Microorganisms (GCM) 10K type strain sequencing project: providing services to taxonomists for standard genome sequencing and annotation.</title>
        <authorList>
            <consortium name="The Broad Institute Genomics Platform"/>
            <consortium name="The Broad Institute Genome Sequencing Center for Infectious Disease"/>
            <person name="Wu L."/>
            <person name="Ma J."/>
        </authorList>
    </citation>
    <scope>NUCLEOTIDE SEQUENCE [LARGE SCALE GENOMIC DNA]</scope>
    <source>
        <strain evidence="1 2">JCM 9731</strain>
    </source>
</reference>
<comment type="caution">
    <text evidence="1">The sequence shown here is derived from an EMBL/GenBank/DDBJ whole genome shotgun (WGS) entry which is preliminary data.</text>
</comment>
<protein>
    <recommendedName>
        <fullName evidence="3">Alpha/beta hydrolase</fullName>
    </recommendedName>
</protein>
<organism evidence="1 2">
    <name type="scientific">Bacillus carboniphilus</name>
    <dbReference type="NCBI Taxonomy" id="86663"/>
    <lineage>
        <taxon>Bacteria</taxon>
        <taxon>Bacillati</taxon>
        <taxon>Bacillota</taxon>
        <taxon>Bacilli</taxon>
        <taxon>Bacillales</taxon>
        <taxon>Bacillaceae</taxon>
        <taxon>Bacillus</taxon>
    </lineage>
</organism>
<dbReference type="InterPro" id="IPR029058">
    <property type="entry name" value="AB_hydrolase_fold"/>
</dbReference>
<dbReference type="SUPFAM" id="SSF53474">
    <property type="entry name" value="alpha/beta-Hydrolases"/>
    <property type="match status" value="1"/>
</dbReference>
<keyword evidence="2" id="KW-1185">Reference proteome</keyword>
<evidence type="ECO:0000313" key="1">
    <source>
        <dbReference type="EMBL" id="GAA0314666.1"/>
    </source>
</evidence>
<gene>
    <name evidence="1" type="ORF">GCM10008967_01480</name>
</gene>
<dbReference type="Gene3D" id="3.40.50.1820">
    <property type="entry name" value="alpha/beta hydrolase"/>
    <property type="match status" value="1"/>
</dbReference>
<dbReference type="EMBL" id="BAAADJ010000002">
    <property type="protein sequence ID" value="GAA0314666.1"/>
    <property type="molecule type" value="Genomic_DNA"/>
</dbReference>
<accession>A0ABN0VQG1</accession>
<proteinExistence type="predicted"/>
<sequence length="240" mass="28333">MKQRFFQLDTEWNVIHYPEKPNGFGVLVIGGAGHFVEEKNSFWLQHVGRNIWLQDLKEAGYTVFCSNLYGNHWGSEEAISLVDSLYHYVLRHEILNQKIHIFAEGMGALIIPSLVQILQGKIRSINIVDPYLSIQEKMDEEKHHLFFYKKFMNELENSNPDYKNQIHFNSSADQWLFKEPLSIFYVMEGNRLSLKNESIEKIVKKRKQILAPTQIRYILPERRTHISKLVIRNLMENEEL</sequence>
<name>A0ABN0VQG1_9BACI</name>
<dbReference type="RefSeq" id="WP_343795444.1">
    <property type="nucleotide sequence ID" value="NZ_BAAADJ010000002.1"/>
</dbReference>
<evidence type="ECO:0008006" key="3">
    <source>
        <dbReference type="Google" id="ProtNLM"/>
    </source>
</evidence>